<dbReference type="AlphaFoldDB" id="A0A4Y9ZM39"/>
<dbReference type="Proteomes" id="UP000298061">
    <property type="component" value="Unassembled WGS sequence"/>
</dbReference>
<evidence type="ECO:0000256" key="1">
    <source>
        <dbReference type="SAM" id="MobiDB-lite"/>
    </source>
</evidence>
<dbReference type="STRING" id="135208.A0A4Y9ZM39"/>
<keyword evidence="4" id="KW-1185">Reference proteome</keyword>
<protein>
    <recommendedName>
        <fullName evidence="2">Retrovirus-related Pol polyprotein from transposon TNT 1-94-like beta-barrel domain-containing protein</fullName>
    </recommendedName>
</protein>
<comment type="caution">
    <text evidence="3">The sequence shown here is derived from an EMBL/GenBank/DDBJ whole genome shotgun (WGS) entry which is preliminary data.</text>
</comment>
<proteinExistence type="predicted"/>
<feature type="region of interest" description="Disordered" evidence="1">
    <location>
        <begin position="1"/>
        <end position="31"/>
    </location>
</feature>
<feature type="domain" description="Retrovirus-related Pol polyprotein from transposon TNT 1-94-like beta-barrel" evidence="2">
    <location>
        <begin position="269"/>
        <end position="350"/>
    </location>
</feature>
<dbReference type="InterPro" id="IPR054722">
    <property type="entry name" value="PolX-like_BBD"/>
</dbReference>
<evidence type="ECO:0000313" key="3">
    <source>
        <dbReference type="EMBL" id="TFY75033.1"/>
    </source>
</evidence>
<feature type="non-terminal residue" evidence="3">
    <location>
        <position position="380"/>
    </location>
</feature>
<dbReference type="OrthoDB" id="2692435at2759"/>
<dbReference type="Pfam" id="PF14223">
    <property type="entry name" value="Retrotran_gag_2"/>
    <property type="match status" value="1"/>
</dbReference>
<reference evidence="3 4" key="1">
    <citation type="submission" date="2019-02" db="EMBL/GenBank/DDBJ databases">
        <title>Genome sequencing of the rare red list fungi Hericium alpestre (H. flagellum).</title>
        <authorList>
            <person name="Buettner E."/>
            <person name="Kellner H."/>
        </authorList>
    </citation>
    <scope>NUCLEOTIDE SEQUENCE [LARGE SCALE GENOMIC DNA]</scope>
    <source>
        <strain evidence="3 4">DSM 108284</strain>
    </source>
</reference>
<gene>
    <name evidence="3" type="ORF">EWM64_g8978</name>
</gene>
<organism evidence="3 4">
    <name type="scientific">Hericium alpestre</name>
    <dbReference type="NCBI Taxonomy" id="135208"/>
    <lineage>
        <taxon>Eukaryota</taxon>
        <taxon>Fungi</taxon>
        <taxon>Dikarya</taxon>
        <taxon>Basidiomycota</taxon>
        <taxon>Agaricomycotina</taxon>
        <taxon>Agaricomycetes</taxon>
        <taxon>Russulales</taxon>
        <taxon>Hericiaceae</taxon>
        <taxon>Hericium</taxon>
    </lineage>
</organism>
<sequence length="380" mass="41629">MDPLTTLIGVSGDASGSSEKGKAKDVGPSDEELDAYEKALEKLEEWEQKQYIVKQQIFSTISDSLLLRGQSLDRAHEVWTTVCKEDANDVRAHFDSLLRMKEELSGMGMTLEDADFSAIIMSSLPSSYNPALSSLISAVRMAKKEIEPQMLIAHITEEFDRQNIQARLEHTSDRTALLTSDAQKHAHGSCRKSNKDGPTCTNCGHGPHTVANCWAKGGGKEGQGLRWNGKRDDGKDQGNSANVAAALSTDFAMAALVANPINTDLIRCLDTGASHHYSPFRSEFINFRQISPKVIVAADKRVFYATGQGDVILNFPNGDRSTCITLSDVLYAPSIVFMLVSISRIDSRGYWTTFCNGECQVHSPAGQIIARVPRTDNVKN</sequence>
<evidence type="ECO:0000313" key="4">
    <source>
        <dbReference type="Proteomes" id="UP000298061"/>
    </source>
</evidence>
<name>A0A4Y9ZM39_9AGAM</name>
<accession>A0A4Y9ZM39</accession>
<evidence type="ECO:0000259" key="2">
    <source>
        <dbReference type="Pfam" id="PF22936"/>
    </source>
</evidence>
<dbReference type="Pfam" id="PF22936">
    <property type="entry name" value="Pol_BBD"/>
    <property type="match status" value="1"/>
</dbReference>
<dbReference type="EMBL" id="SFCI01001751">
    <property type="protein sequence ID" value="TFY75033.1"/>
    <property type="molecule type" value="Genomic_DNA"/>
</dbReference>